<dbReference type="CDD" id="cd03139">
    <property type="entry name" value="GATase1_PfpI_2"/>
    <property type="match status" value="1"/>
</dbReference>
<name>A0A1M4W3C5_9ACTN</name>
<dbReference type="InterPro" id="IPR029062">
    <property type="entry name" value="Class_I_gatase-like"/>
</dbReference>
<evidence type="ECO:0000259" key="1">
    <source>
        <dbReference type="Pfam" id="PF01965"/>
    </source>
</evidence>
<keyword evidence="3" id="KW-1185">Reference proteome</keyword>
<sequence length="290" mass="32648">MGGFVRLRQYENSLCKGRLGSSLFCAPMMQPFCEQECSELEPLKLAMLLFEDFELLDVTGPLEILGRLPELFTITLIGCELKPISSVQGVSIMPSTPMLEESRVDLLMVPGGRGTRTLMNDEALIDWLMPTGLRRRLSPLCTGAYLLAKAHLLDGYRATTNKRALEWAQEVAPNVIFEPRARWVKDRDRWTSSGVAAEIDMTLTLVAHLAGESQAQEVASVIEYKWDDDPDHDPFAKDDSRKGLQSSPAIVTAFRSRLKPNHQEYEVIAEDLERLARTQPGLRFFKTYQA</sequence>
<dbReference type="Gene3D" id="3.40.50.880">
    <property type="match status" value="1"/>
</dbReference>
<dbReference type="AlphaFoldDB" id="A0A1M4W3C5"/>
<dbReference type="PANTHER" id="PTHR43130:SF15">
    <property type="entry name" value="THIJ_PFPI FAMILY PROTEIN (AFU_ORTHOLOGUE AFUA_5G14240)"/>
    <property type="match status" value="1"/>
</dbReference>
<evidence type="ECO:0000313" key="2">
    <source>
        <dbReference type="EMBL" id="SHE75709.1"/>
    </source>
</evidence>
<dbReference type="PANTHER" id="PTHR43130">
    <property type="entry name" value="ARAC-FAMILY TRANSCRIPTIONAL REGULATOR"/>
    <property type="match status" value="1"/>
</dbReference>
<dbReference type="STRING" id="1121881.SAMN02745225_01536"/>
<dbReference type="SUPFAM" id="SSF52317">
    <property type="entry name" value="Class I glutamine amidotransferase-like"/>
    <property type="match status" value="1"/>
</dbReference>
<gene>
    <name evidence="2" type="ORF">SAMN02745225_01536</name>
</gene>
<dbReference type="EMBL" id="FQUL01000021">
    <property type="protein sequence ID" value="SHE75709.1"/>
    <property type="molecule type" value="Genomic_DNA"/>
</dbReference>
<dbReference type="InterPro" id="IPR002818">
    <property type="entry name" value="DJ-1/PfpI"/>
</dbReference>
<dbReference type="Proteomes" id="UP000184295">
    <property type="component" value="Unassembled WGS sequence"/>
</dbReference>
<protein>
    <submittedName>
        <fullName evidence="2">DJ-1/PfpI family protein</fullName>
    </submittedName>
</protein>
<feature type="domain" description="DJ-1/PfpI" evidence="1">
    <location>
        <begin position="44"/>
        <end position="207"/>
    </location>
</feature>
<reference evidence="3" key="1">
    <citation type="submission" date="2016-11" db="EMBL/GenBank/DDBJ databases">
        <authorList>
            <person name="Varghese N."/>
            <person name="Submissions S."/>
        </authorList>
    </citation>
    <scope>NUCLEOTIDE SEQUENCE [LARGE SCALE GENOMIC DNA]</scope>
    <source>
        <strain evidence="3">DSM 19514</strain>
    </source>
</reference>
<dbReference type="InterPro" id="IPR052158">
    <property type="entry name" value="INH-QAR"/>
</dbReference>
<accession>A0A1M4W3C5</accession>
<evidence type="ECO:0000313" key="3">
    <source>
        <dbReference type="Proteomes" id="UP000184295"/>
    </source>
</evidence>
<organism evidence="2 3">
    <name type="scientific">Ferrithrix thermotolerans DSM 19514</name>
    <dbReference type="NCBI Taxonomy" id="1121881"/>
    <lineage>
        <taxon>Bacteria</taxon>
        <taxon>Bacillati</taxon>
        <taxon>Actinomycetota</taxon>
        <taxon>Acidimicrobiia</taxon>
        <taxon>Acidimicrobiales</taxon>
        <taxon>Acidimicrobiaceae</taxon>
        <taxon>Ferrithrix</taxon>
    </lineage>
</organism>
<dbReference type="Pfam" id="PF01965">
    <property type="entry name" value="DJ-1_PfpI"/>
    <property type="match status" value="1"/>
</dbReference>
<proteinExistence type="predicted"/>